<dbReference type="AlphaFoldDB" id="A0A410DZE8"/>
<evidence type="ECO:0000313" key="3">
    <source>
        <dbReference type="EMBL" id="QAA34451.1"/>
    </source>
</evidence>
<dbReference type="RefSeq" id="WP_128215164.1">
    <property type="nucleotide sequence ID" value="NZ_CP025746.1"/>
</dbReference>
<protein>
    <recommendedName>
        <fullName evidence="2">Solute-binding protein family 5 domain-containing protein</fullName>
    </recommendedName>
</protein>
<reference evidence="3 4" key="1">
    <citation type="submission" date="2018-01" db="EMBL/GenBank/DDBJ databases">
        <title>Genome Sequencing and Assembly of Anaerobacter polyendosporus strain CT4.</title>
        <authorList>
            <person name="Tachaapaikoon C."/>
            <person name="Sutheeworapong S."/>
            <person name="Jenjaroenpun P."/>
            <person name="Wongsurawat T."/>
            <person name="Nookeaw I."/>
            <person name="Cheawchanlertfa P."/>
            <person name="Kosugi A."/>
            <person name="Cheevadhanarak S."/>
            <person name="Ratanakhanokchai K."/>
        </authorList>
    </citation>
    <scope>NUCLEOTIDE SEQUENCE [LARGE SCALE GENOMIC DNA]</scope>
    <source>
        <strain evidence="3 4">CT4</strain>
    </source>
</reference>
<sequence>MKKAKLFKALAVTMVLAMSTSLFVGCGDDSSKNASTDTSAKSIEDSVTQVKTKLTNAKLDGEKAPVEGTVLTTMTSFTPPPAGHGNPAVNGGPDWSVEPIIYDYLCDYSSQPQKTFKPSLLEKYEFKDKVLTMTLKKDLKWSDGSPLNADDLICNTFIDMTVNKIAYFADSVTKKDDLTVEIKYNKDANLLLDYILKSSVKYSASEYGKWAEQFRVAFEKYREFDDNKNYKFNKDGDKLVADTTKEFNNYLPDILKIKCSGAYVPTKVTSSETIFERNKYFRTPPLIEKIRGLRPTTTESTAIALMNKEYDAEGMGISPDLAKKVAENNKDTIRQLLVPEYSSFGFCFNINKAPTDDVRVRKAIAYIVDKAQIAPVSEPGMRLGDEYGVGLPPSVRDKYLSKDFLKTLANYTMDKDKATKLLEEAGWSKKGGKWVNSKGESPEIKIAGVGEYPAFVVMGEAAANMLKDFGLNATFTPKEAAAYNDYSTSGDAHMVVDGFGSPTNTQHPYEAYDGIWWYGKKMNIKFPTSGGLVFKDEVTGKDFKYSEKEMELFSAKDDKEVSAKTEEFAKFFNDNMWYLPVTEKYYIFRIHNPKLSMPEAKTGEQLKDFYWSGTTSAILGKSLRSGQMYYIK</sequence>
<dbReference type="Proteomes" id="UP000286268">
    <property type="component" value="Chromosome"/>
</dbReference>
<dbReference type="GO" id="GO:1904680">
    <property type="term" value="F:peptide transmembrane transporter activity"/>
    <property type="evidence" value="ECO:0007669"/>
    <property type="project" value="TreeGrafter"/>
</dbReference>
<gene>
    <name evidence="3" type="ORF">C1I91_23975</name>
</gene>
<evidence type="ECO:0000256" key="1">
    <source>
        <dbReference type="SAM" id="SignalP"/>
    </source>
</evidence>
<accession>A0A410DZE8</accession>
<feature type="domain" description="Solute-binding protein family 5" evidence="2">
    <location>
        <begin position="116"/>
        <end position="505"/>
    </location>
</feature>
<keyword evidence="4" id="KW-1185">Reference proteome</keyword>
<name>A0A410DZE8_9CLOT</name>
<evidence type="ECO:0000259" key="2">
    <source>
        <dbReference type="Pfam" id="PF00496"/>
    </source>
</evidence>
<dbReference type="KEGG" id="cmah:C1I91_23975"/>
<dbReference type="InterPro" id="IPR000914">
    <property type="entry name" value="SBP_5_dom"/>
</dbReference>
<keyword evidence="1" id="KW-0732">Signal</keyword>
<evidence type="ECO:0000313" key="4">
    <source>
        <dbReference type="Proteomes" id="UP000286268"/>
    </source>
</evidence>
<dbReference type="InterPro" id="IPR039424">
    <property type="entry name" value="SBP_5"/>
</dbReference>
<dbReference type="SUPFAM" id="SSF53850">
    <property type="entry name" value="Periplasmic binding protein-like II"/>
    <property type="match status" value="1"/>
</dbReference>
<dbReference type="OrthoDB" id="9772924at2"/>
<dbReference type="GO" id="GO:0015833">
    <property type="term" value="P:peptide transport"/>
    <property type="evidence" value="ECO:0007669"/>
    <property type="project" value="TreeGrafter"/>
</dbReference>
<dbReference type="Gene3D" id="3.40.190.10">
    <property type="entry name" value="Periplasmic binding protein-like II"/>
    <property type="match status" value="1"/>
</dbReference>
<proteinExistence type="predicted"/>
<dbReference type="EMBL" id="CP025746">
    <property type="protein sequence ID" value="QAA34451.1"/>
    <property type="molecule type" value="Genomic_DNA"/>
</dbReference>
<dbReference type="Gene3D" id="3.10.105.10">
    <property type="entry name" value="Dipeptide-binding Protein, Domain 3"/>
    <property type="match status" value="1"/>
</dbReference>
<dbReference type="Pfam" id="PF00496">
    <property type="entry name" value="SBP_bac_5"/>
    <property type="match status" value="1"/>
</dbReference>
<dbReference type="PROSITE" id="PS51257">
    <property type="entry name" value="PROKAR_LIPOPROTEIN"/>
    <property type="match status" value="1"/>
</dbReference>
<dbReference type="PANTHER" id="PTHR30290">
    <property type="entry name" value="PERIPLASMIC BINDING COMPONENT OF ABC TRANSPORTER"/>
    <property type="match status" value="1"/>
</dbReference>
<feature type="chain" id="PRO_5038596978" description="Solute-binding protein family 5 domain-containing protein" evidence="1">
    <location>
        <begin position="25"/>
        <end position="632"/>
    </location>
</feature>
<organism evidence="3 4">
    <name type="scientific">Clostridium manihotivorum</name>
    <dbReference type="NCBI Taxonomy" id="2320868"/>
    <lineage>
        <taxon>Bacteria</taxon>
        <taxon>Bacillati</taxon>
        <taxon>Bacillota</taxon>
        <taxon>Clostridia</taxon>
        <taxon>Eubacteriales</taxon>
        <taxon>Clostridiaceae</taxon>
        <taxon>Clostridium</taxon>
    </lineage>
</organism>
<feature type="signal peptide" evidence="1">
    <location>
        <begin position="1"/>
        <end position="24"/>
    </location>
</feature>